<gene>
    <name evidence="3" type="ORF">TCE0_024f07490</name>
</gene>
<organism evidence="3 4">
    <name type="scientific">Talaromyces pinophilus</name>
    <name type="common">Penicillium pinophilum</name>
    <dbReference type="NCBI Taxonomy" id="128442"/>
    <lineage>
        <taxon>Eukaryota</taxon>
        <taxon>Fungi</taxon>
        <taxon>Dikarya</taxon>
        <taxon>Ascomycota</taxon>
        <taxon>Pezizomycotina</taxon>
        <taxon>Eurotiomycetes</taxon>
        <taxon>Eurotiomycetidae</taxon>
        <taxon>Eurotiales</taxon>
        <taxon>Trichocomaceae</taxon>
        <taxon>Talaromyces</taxon>
        <taxon>Talaromyces sect. Talaromyces</taxon>
    </lineage>
</organism>
<dbReference type="GO" id="GO:1990593">
    <property type="term" value="F:nascent polypeptide-associated complex binding"/>
    <property type="evidence" value="ECO:0007669"/>
    <property type="project" value="InterPro"/>
</dbReference>
<evidence type="ECO:0000313" key="3">
    <source>
        <dbReference type="EMBL" id="GAM37511.1"/>
    </source>
</evidence>
<keyword evidence="4" id="KW-1185">Reference proteome</keyword>
<keyword evidence="2" id="KW-1133">Transmembrane helix</keyword>
<name>A0A6V8H8B4_TALPI</name>
<evidence type="ECO:0000313" key="4">
    <source>
        <dbReference type="Proteomes" id="UP000053095"/>
    </source>
</evidence>
<dbReference type="Pfam" id="PF12352">
    <property type="entry name" value="V-SNARE_C"/>
    <property type="match status" value="1"/>
</dbReference>
<keyword evidence="2" id="KW-0812">Transmembrane</keyword>
<feature type="compositionally biased region" description="Low complexity" evidence="1">
    <location>
        <begin position="323"/>
        <end position="338"/>
    </location>
</feature>
<evidence type="ECO:0000256" key="2">
    <source>
        <dbReference type="SAM" id="Phobius"/>
    </source>
</evidence>
<feature type="transmembrane region" description="Helical" evidence="2">
    <location>
        <begin position="125"/>
        <end position="145"/>
    </location>
</feature>
<dbReference type="Gene3D" id="1.20.5.110">
    <property type="match status" value="1"/>
</dbReference>
<dbReference type="AlphaFoldDB" id="A0A6V8H8B4"/>
<proteinExistence type="predicted"/>
<accession>A0A6V8H8B4</accession>
<protein>
    <submittedName>
        <fullName evidence="3">V-SNARE protein</fullName>
    </submittedName>
</protein>
<dbReference type="EMBL" id="DF933820">
    <property type="protein sequence ID" value="GAM37511.1"/>
    <property type="molecule type" value="Genomic_DNA"/>
</dbReference>
<feature type="transmembrane region" description="Helical" evidence="2">
    <location>
        <begin position="157"/>
        <end position="174"/>
    </location>
</feature>
<dbReference type="CDD" id="cd15863">
    <property type="entry name" value="SNARE_GS27"/>
    <property type="match status" value="1"/>
</dbReference>
<comment type="caution">
    <text evidence="3">The sequence shown here is derived from an EMBL/GenBank/DDBJ whole genome shotgun (WGS) entry which is preliminary data.</text>
</comment>
<dbReference type="Proteomes" id="UP000053095">
    <property type="component" value="Unassembled WGS sequence"/>
</dbReference>
<keyword evidence="2" id="KW-0472">Membrane</keyword>
<dbReference type="GO" id="GO:0006626">
    <property type="term" value="P:protein targeting to mitochondrion"/>
    <property type="evidence" value="ECO:0007669"/>
    <property type="project" value="TreeGrafter"/>
</dbReference>
<dbReference type="FunFam" id="1.20.5.110:FF:000054">
    <property type="entry name" value="Protein transport protein BOS1"/>
    <property type="match status" value="1"/>
</dbReference>
<feature type="transmembrane region" description="Helical" evidence="2">
    <location>
        <begin position="422"/>
        <end position="442"/>
    </location>
</feature>
<dbReference type="PANTHER" id="PTHR38402">
    <property type="entry name" value="MITOCHONDRIAL OUTER MEMBRANE PROTEIN OM14"/>
    <property type="match status" value="1"/>
</dbReference>
<reference evidence="4" key="1">
    <citation type="journal article" date="2015" name="Genome Announc.">
        <title>Draft genome sequence of Talaromyces cellulolyticus strain Y-94, a source of lignocellulosic biomass-degrading enzymes.</title>
        <authorList>
            <person name="Fujii T."/>
            <person name="Koike H."/>
            <person name="Sawayama S."/>
            <person name="Yano S."/>
            <person name="Inoue H."/>
        </authorList>
    </citation>
    <scope>NUCLEOTIDE SEQUENCE [LARGE SCALE GENOMIC DNA]</scope>
    <source>
        <strain evidence="4">Y-94</strain>
    </source>
</reference>
<evidence type="ECO:0000256" key="1">
    <source>
        <dbReference type="SAM" id="MobiDB-lite"/>
    </source>
</evidence>
<dbReference type="InterPro" id="IPR039454">
    <property type="entry name" value="OM14"/>
</dbReference>
<sequence length="444" mass="48709">MSYAEAAAKGPSQLPEEVSLYQSTKLEMSSSNEIYQARAPVPREVEKTESVSTASLIDVDAPSVQSVHSDFLDQGVKTTTQAERIEREAEEAALAREKAAAAAASGKKSKKSKAQGLSKNAQNPVYLGNAFIITALSAVLGYGAYRKHAEGKLSWEVAGVWAGAVGLFAGADYFNSLFNSALKQSTAIRHDLDTFAESPGTTSPALQGQISASLASFSRTIDDYAALAKSELIPEKKEKAIEREKSFRASLLDYRQQFERLRKEREETVSSTYLLRENTQLLQGAKCVSTKVSVTNRSELFGRRPHHAATPENPYADHALPRSSAFGNASSSSNSAGGLSFGAGPGTYDRETHALREQSFFAQTNTQLDEFLDRGRAVLQDLGQQRDILKNTQRRLYSVGNTLGISGDTIRRVERRAKEDKWIFWGGVVVFFLFCWLVIHFLKS</sequence>
<dbReference type="GO" id="GO:0005741">
    <property type="term" value="C:mitochondrial outer membrane"/>
    <property type="evidence" value="ECO:0007669"/>
    <property type="project" value="InterPro"/>
</dbReference>
<feature type="region of interest" description="Disordered" evidence="1">
    <location>
        <begin position="303"/>
        <end position="338"/>
    </location>
</feature>
<dbReference type="PANTHER" id="PTHR38402:SF1">
    <property type="entry name" value="MITOCHONDRIAL OUTER MEMBRANE PROTEIN OM14"/>
    <property type="match status" value="1"/>
</dbReference>